<comment type="caution">
    <text evidence="1">The sequence shown here is derived from an EMBL/GenBank/DDBJ whole genome shotgun (WGS) entry which is preliminary data.</text>
</comment>
<dbReference type="Proteomes" id="UP001358586">
    <property type="component" value="Chromosome 8"/>
</dbReference>
<evidence type="ECO:0000313" key="1">
    <source>
        <dbReference type="EMBL" id="KAK5812844.1"/>
    </source>
</evidence>
<dbReference type="EMBL" id="JARKNE010000008">
    <property type="protein sequence ID" value="KAK5812844.1"/>
    <property type="molecule type" value="Genomic_DNA"/>
</dbReference>
<gene>
    <name evidence="1" type="ORF">PVK06_028287</name>
</gene>
<reference evidence="1 2" key="1">
    <citation type="submission" date="2023-03" db="EMBL/GenBank/DDBJ databases">
        <title>WGS of Gossypium arboreum.</title>
        <authorList>
            <person name="Yu D."/>
        </authorList>
    </citation>
    <scope>NUCLEOTIDE SEQUENCE [LARGE SCALE GENOMIC DNA]</scope>
    <source>
        <tissue evidence="1">Leaf</tissue>
    </source>
</reference>
<organism evidence="1 2">
    <name type="scientific">Gossypium arboreum</name>
    <name type="common">Tree cotton</name>
    <name type="synonym">Gossypium nanking</name>
    <dbReference type="NCBI Taxonomy" id="29729"/>
    <lineage>
        <taxon>Eukaryota</taxon>
        <taxon>Viridiplantae</taxon>
        <taxon>Streptophyta</taxon>
        <taxon>Embryophyta</taxon>
        <taxon>Tracheophyta</taxon>
        <taxon>Spermatophyta</taxon>
        <taxon>Magnoliopsida</taxon>
        <taxon>eudicotyledons</taxon>
        <taxon>Gunneridae</taxon>
        <taxon>Pentapetalae</taxon>
        <taxon>rosids</taxon>
        <taxon>malvids</taxon>
        <taxon>Malvales</taxon>
        <taxon>Malvaceae</taxon>
        <taxon>Malvoideae</taxon>
        <taxon>Gossypium</taxon>
    </lineage>
</organism>
<accession>A0ABR0P4B3</accession>
<sequence>MARVKATSIAVESSHASASQPKIFFNAAVAKRGKSVPFDKDHINAYFTIEELKDEHSEFAENITPKGLAKVLEHLCVQGKKWIISSQECYTIEKENVPLVDAEDVTPNKGGITRTIFTKLRGTEFAATSQHSQASPTALAFAAKIDSVTKGATVDKGKATKKELEKSTSAELEKDVEEGKEDCTSHYTIYCH</sequence>
<name>A0ABR0P4B3_GOSAR</name>
<keyword evidence="2" id="KW-1185">Reference proteome</keyword>
<proteinExistence type="predicted"/>
<protein>
    <submittedName>
        <fullName evidence="1">Uncharacterized protein</fullName>
    </submittedName>
</protein>
<evidence type="ECO:0000313" key="2">
    <source>
        <dbReference type="Proteomes" id="UP001358586"/>
    </source>
</evidence>